<sequence length="288" mass="31447">MRKWLIKKTRIMLCVIGTIFLILLIWTAWGNTELMTNAVAISSSRIPAAFSGFQIAQVSDLHNAEFGENNAELLKLLSESRPDIIVITGDLIDVNHTDVWIALCFAQESVKIAPTYYVTGNHEAACSQYDDLKDGLEEAGVIVLEDEAISLERGGETIALLGLADPDFKVKGDMFGEVPAMVSTKLKNLIGDESGYTILLSHRPELFETYVDGGIDLVFSGHAHGGQFRLPFIGGLVAPNQGLFPKYDAGLYTDGGTSMVVSRGIGNSIIPFRFNNRPEIVLVELNAR</sequence>
<proteinExistence type="predicted"/>
<keyword evidence="5" id="KW-1185">Reference proteome</keyword>
<dbReference type="PANTHER" id="PTHR31302:SF31">
    <property type="entry name" value="PHOSPHODIESTERASE YAEI"/>
    <property type="match status" value="1"/>
</dbReference>
<evidence type="ECO:0000313" key="4">
    <source>
        <dbReference type="EMBL" id="RKI85389.1"/>
    </source>
</evidence>
<dbReference type="Gene3D" id="3.60.21.10">
    <property type="match status" value="1"/>
</dbReference>
<evidence type="ECO:0000256" key="1">
    <source>
        <dbReference type="ARBA" id="ARBA00022723"/>
    </source>
</evidence>
<dbReference type="GO" id="GO:0016020">
    <property type="term" value="C:membrane"/>
    <property type="evidence" value="ECO:0007669"/>
    <property type="project" value="GOC"/>
</dbReference>
<comment type="caution">
    <text evidence="4">The sequence shown here is derived from an EMBL/GenBank/DDBJ whole genome shotgun (WGS) entry which is preliminary data.</text>
</comment>
<dbReference type="AlphaFoldDB" id="A0A3A9A1K8"/>
<evidence type="ECO:0000256" key="2">
    <source>
        <dbReference type="ARBA" id="ARBA00022801"/>
    </source>
</evidence>
<reference evidence="4 5" key="1">
    <citation type="submission" date="2018-09" db="EMBL/GenBank/DDBJ databases">
        <title>Murine metabolic-syndrome-specific gut microbial biobank.</title>
        <authorList>
            <person name="Liu C."/>
        </authorList>
    </citation>
    <scope>NUCLEOTIDE SEQUENCE [LARGE SCALE GENOMIC DNA]</scope>
    <source>
        <strain evidence="4 5">0.1xD8-82</strain>
    </source>
</reference>
<dbReference type="GO" id="GO:0008758">
    <property type="term" value="F:UDP-2,3-diacylglucosamine hydrolase activity"/>
    <property type="evidence" value="ECO:0007669"/>
    <property type="project" value="TreeGrafter"/>
</dbReference>
<keyword evidence="2" id="KW-0378">Hydrolase</keyword>
<name>A0A3A9A1K8_9FIRM</name>
<keyword evidence="1" id="KW-0479">Metal-binding</keyword>
<dbReference type="SUPFAM" id="SSF56300">
    <property type="entry name" value="Metallo-dependent phosphatases"/>
    <property type="match status" value="1"/>
</dbReference>
<organism evidence="4 5">
    <name type="scientific">Parablautia intestinalis</name>
    <dbReference type="NCBI Taxonomy" id="2320100"/>
    <lineage>
        <taxon>Bacteria</taxon>
        <taxon>Bacillati</taxon>
        <taxon>Bacillota</taxon>
        <taxon>Clostridia</taxon>
        <taxon>Lachnospirales</taxon>
        <taxon>Lachnospiraceae</taxon>
        <taxon>Parablautia</taxon>
    </lineage>
</organism>
<protein>
    <submittedName>
        <fullName evidence="4">Metallophosphoesterase</fullName>
    </submittedName>
</protein>
<dbReference type="GO" id="GO:0046872">
    <property type="term" value="F:metal ion binding"/>
    <property type="evidence" value="ECO:0007669"/>
    <property type="project" value="UniProtKB-KW"/>
</dbReference>
<dbReference type="Pfam" id="PF00149">
    <property type="entry name" value="Metallophos"/>
    <property type="match status" value="1"/>
</dbReference>
<dbReference type="InterPro" id="IPR051158">
    <property type="entry name" value="Metallophosphoesterase_sf"/>
</dbReference>
<dbReference type="OrthoDB" id="9780884at2"/>
<dbReference type="GO" id="GO:0009245">
    <property type="term" value="P:lipid A biosynthetic process"/>
    <property type="evidence" value="ECO:0007669"/>
    <property type="project" value="TreeGrafter"/>
</dbReference>
<dbReference type="Proteomes" id="UP000280696">
    <property type="component" value="Unassembled WGS sequence"/>
</dbReference>
<dbReference type="InterPro" id="IPR004843">
    <property type="entry name" value="Calcineurin-like_PHP"/>
</dbReference>
<dbReference type="PANTHER" id="PTHR31302">
    <property type="entry name" value="TRANSMEMBRANE PROTEIN WITH METALLOPHOSPHOESTERASE DOMAIN-RELATED"/>
    <property type="match status" value="1"/>
</dbReference>
<accession>A0A3A9A1K8</accession>
<evidence type="ECO:0000313" key="5">
    <source>
        <dbReference type="Proteomes" id="UP000280696"/>
    </source>
</evidence>
<evidence type="ECO:0000259" key="3">
    <source>
        <dbReference type="Pfam" id="PF00149"/>
    </source>
</evidence>
<dbReference type="EMBL" id="RAYQ01000083">
    <property type="protein sequence ID" value="RKI85389.1"/>
    <property type="molecule type" value="Genomic_DNA"/>
</dbReference>
<feature type="domain" description="Calcineurin-like phosphoesterase" evidence="3">
    <location>
        <begin position="54"/>
        <end position="225"/>
    </location>
</feature>
<dbReference type="CDD" id="cd07385">
    <property type="entry name" value="MPP_YkuE_C"/>
    <property type="match status" value="1"/>
</dbReference>
<dbReference type="RefSeq" id="WP_120472547.1">
    <property type="nucleotide sequence ID" value="NZ_RAYQ01000083.1"/>
</dbReference>
<dbReference type="InterPro" id="IPR029052">
    <property type="entry name" value="Metallo-depent_PP-like"/>
</dbReference>
<gene>
    <name evidence="4" type="ORF">D7V94_22980</name>
</gene>